<keyword evidence="4 7" id="KW-0456">Lyase</keyword>
<dbReference type="GO" id="GO:0140078">
    <property type="term" value="F:class I DNA-(apurinic or apyrimidinic site) endonuclease activity"/>
    <property type="evidence" value="ECO:0007669"/>
    <property type="project" value="UniProtKB-EC"/>
</dbReference>
<sequence length="214" mass="24866">MNAFDLASKVADLRNSPVHDRLQKRLASFRGFSKKKDSEWFSELCFCILAANAKGKIAFDIQQELGCAGLLEKKQSEIRRCIQRHRHRFHNNKSRFIVEAREYAKIKQQVVPIIESNGTMVARKWLVDHIPGFGYKEASHFLRNVGFFDLAILDRHILNLMHEHGLLFERPASLTPKKYLKIEAKFFELAKKTNLAPGELDMYLWHMKTGQVLK</sequence>
<evidence type="ECO:0000259" key="8">
    <source>
        <dbReference type="SMART" id="SM00478"/>
    </source>
</evidence>
<feature type="active site" evidence="7">
    <location>
        <position position="136"/>
    </location>
</feature>
<protein>
    <recommendedName>
        <fullName evidence="7">8-oxoguanine DNA glycosylase/AP lyase</fullName>
    </recommendedName>
    <domain>
        <recommendedName>
            <fullName evidence="7">8-oxoguanine DNA glycosylase</fullName>
            <shortName evidence="7">8-oxoG DNA glycosylase</shortName>
            <ecNumber evidence="7">3.2.2.-</ecNumber>
        </recommendedName>
    </domain>
    <domain>
        <recommendedName>
            <fullName evidence="7">DNA-(apurinic or apyrimidinic site) lyase</fullName>
            <shortName evidence="7">AP lyase</shortName>
            <ecNumber evidence="7">4.2.99.18</ecNumber>
        </recommendedName>
    </domain>
</protein>
<dbReference type="GO" id="GO:0016799">
    <property type="term" value="F:hydrolase activity, hydrolyzing N-glycosyl compounds"/>
    <property type="evidence" value="ECO:0007669"/>
    <property type="project" value="UniProtKB-UniRule"/>
</dbReference>
<evidence type="ECO:0000256" key="5">
    <source>
        <dbReference type="ARBA" id="ARBA00023268"/>
    </source>
</evidence>
<comment type="catalytic activity">
    <reaction evidence="7">
        <text>2'-deoxyribonucleotide-(2'-deoxyribose 5'-phosphate)-2'-deoxyribonucleotide-DNA = a 3'-end 2'-deoxyribonucleotide-(2,3-dehydro-2,3-deoxyribose 5'-phosphate)-DNA + a 5'-end 5'-phospho-2'-deoxyribonucleoside-DNA + H(+)</text>
        <dbReference type="Rhea" id="RHEA:66592"/>
        <dbReference type="Rhea" id="RHEA-COMP:13180"/>
        <dbReference type="Rhea" id="RHEA-COMP:16897"/>
        <dbReference type="Rhea" id="RHEA-COMP:17067"/>
        <dbReference type="ChEBI" id="CHEBI:15378"/>
        <dbReference type="ChEBI" id="CHEBI:136412"/>
        <dbReference type="ChEBI" id="CHEBI:157695"/>
        <dbReference type="ChEBI" id="CHEBI:167181"/>
        <dbReference type="EC" id="4.2.99.18"/>
    </reaction>
</comment>
<dbReference type="HAMAP" id="MF_00241">
    <property type="entry name" value="Ogg"/>
    <property type="match status" value="1"/>
</dbReference>
<dbReference type="InterPro" id="IPR003265">
    <property type="entry name" value="HhH-GPD_domain"/>
</dbReference>
<gene>
    <name evidence="7" type="primary">ogg</name>
    <name evidence="9" type="ORF">J4215_04910</name>
</gene>
<evidence type="ECO:0000256" key="7">
    <source>
        <dbReference type="HAMAP-Rule" id="MF_00241"/>
    </source>
</evidence>
<dbReference type="EC" id="4.2.99.18" evidence="7"/>
<feature type="site" description="Important for guanine/8-oxoguanine distinction" evidence="7">
    <location>
        <position position="214"/>
    </location>
</feature>
<dbReference type="PIRSF" id="PIRSF005954">
    <property type="entry name" value="Thrmst_ogg"/>
    <property type="match status" value="1"/>
</dbReference>
<dbReference type="CDD" id="cd00056">
    <property type="entry name" value="ENDO3c"/>
    <property type="match status" value="1"/>
</dbReference>
<dbReference type="NCBIfam" id="NF002305">
    <property type="entry name" value="PRK01229.1"/>
    <property type="match status" value="1"/>
</dbReference>
<dbReference type="InterPro" id="IPR011257">
    <property type="entry name" value="DNA_glycosylase"/>
</dbReference>
<evidence type="ECO:0000256" key="4">
    <source>
        <dbReference type="ARBA" id="ARBA00023239"/>
    </source>
</evidence>
<evidence type="ECO:0000256" key="2">
    <source>
        <dbReference type="ARBA" id="ARBA00022801"/>
    </source>
</evidence>
<dbReference type="Pfam" id="PF22175">
    <property type="entry name" value="Ogg-HhH"/>
    <property type="match status" value="1"/>
</dbReference>
<dbReference type="Proteomes" id="UP000675968">
    <property type="component" value="Unassembled WGS sequence"/>
</dbReference>
<evidence type="ECO:0000313" key="9">
    <source>
        <dbReference type="EMBL" id="MBS3061893.1"/>
    </source>
</evidence>
<feature type="domain" description="HhH-GPD" evidence="8">
    <location>
        <begin position="49"/>
        <end position="209"/>
    </location>
</feature>
<evidence type="ECO:0000256" key="3">
    <source>
        <dbReference type="ARBA" id="ARBA00023204"/>
    </source>
</evidence>
<reference evidence="9" key="2">
    <citation type="submission" date="2021-05" db="EMBL/GenBank/DDBJ databases">
        <title>Protein family content uncovers lineage relationships and bacterial pathway maintenance mechanisms in DPANN archaea.</title>
        <authorList>
            <person name="Castelle C.J."/>
            <person name="Meheust R."/>
            <person name="Jaffe A.L."/>
            <person name="Seitz K."/>
            <person name="Gong X."/>
            <person name="Baker B.J."/>
            <person name="Banfield J.F."/>
        </authorList>
    </citation>
    <scope>NUCLEOTIDE SEQUENCE</scope>
    <source>
        <strain evidence="9">RIFCSPLOWO2_01_FULL_AR10_48_17</strain>
    </source>
</reference>
<dbReference type="Gene3D" id="1.10.340.30">
    <property type="entry name" value="Hypothetical protein, domain 2"/>
    <property type="match status" value="1"/>
</dbReference>
<keyword evidence="6 7" id="KW-0326">Glycosidase</keyword>
<dbReference type="SMART" id="SM00478">
    <property type="entry name" value="ENDO3c"/>
    <property type="match status" value="1"/>
</dbReference>
<evidence type="ECO:0000313" key="10">
    <source>
        <dbReference type="Proteomes" id="UP000675968"/>
    </source>
</evidence>
<reference evidence="9" key="1">
    <citation type="submission" date="2021-03" db="EMBL/GenBank/DDBJ databases">
        <authorList>
            <person name="Jaffe A."/>
        </authorList>
    </citation>
    <scope>NUCLEOTIDE SEQUENCE</scope>
    <source>
        <strain evidence="9">RIFCSPLOWO2_01_FULL_AR10_48_17</strain>
    </source>
</reference>
<dbReference type="InterPro" id="IPR012092">
    <property type="entry name" value="DNA_glyclase/AP_lyase_Ogg"/>
</dbReference>
<dbReference type="GO" id="GO:0006284">
    <property type="term" value="P:base-excision repair"/>
    <property type="evidence" value="ECO:0007669"/>
    <property type="project" value="UniProtKB-UniRule"/>
</dbReference>
<dbReference type="EMBL" id="JAGVWC010000011">
    <property type="protein sequence ID" value="MBS3061893.1"/>
    <property type="molecule type" value="Genomic_DNA"/>
</dbReference>
<dbReference type="InterPro" id="IPR023170">
    <property type="entry name" value="HhH_base_excis_C"/>
</dbReference>
<accession>A0A8T4L3I9</accession>
<keyword evidence="3 7" id="KW-0234">DNA repair</keyword>
<keyword evidence="2 7" id="KW-0378">Hydrolase</keyword>
<organism evidence="9 10">
    <name type="scientific">Candidatus Iainarchaeum sp</name>
    <dbReference type="NCBI Taxonomy" id="3101447"/>
    <lineage>
        <taxon>Archaea</taxon>
        <taxon>Candidatus Iainarchaeota</taxon>
        <taxon>Candidatus Iainarchaeia</taxon>
        <taxon>Candidatus Iainarchaeales</taxon>
        <taxon>Candidatus Iainarchaeaceae</taxon>
        <taxon>Candidatus Iainarchaeum</taxon>
    </lineage>
</organism>
<keyword evidence="1 7" id="KW-0227">DNA damage</keyword>
<proteinExistence type="inferred from homology"/>
<dbReference type="SUPFAM" id="SSF48150">
    <property type="entry name" value="DNA-glycosylase"/>
    <property type="match status" value="1"/>
</dbReference>
<name>A0A8T4L3I9_9ARCH</name>
<comment type="function">
    <text evidence="7">Catalyzes the excision of an oxidatively damaged form of guanine (7,8-dihydro-8-oxoguanine = 8-oxoG) from DNA. Also cleaves the DNA backbone at apurinic/apyrimidinic sites (AP sites).</text>
</comment>
<comment type="caution">
    <text evidence="9">The sequence shown here is derived from an EMBL/GenBank/DDBJ whole genome shotgun (WGS) entry which is preliminary data.</text>
</comment>
<dbReference type="EC" id="3.2.2.-" evidence="7"/>
<evidence type="ECO:0000256" key="1">
    <source>
        <dbReference type="ARBA" id="ARBA00022763"/>
    </source>
</evidence>
<dbReference type="Gene3D" id="1.10.1670.10">
    <property type="entry name" value="Helix-hairpin-Helix base-excision DNA repair enzymes (C-terminal)"/>
    <property type="match status" value="1"/>
</dbReference>
<evidence type="ECO:0000256" key="6">
    <source>
        <dbReference type="ARBA" id="ARBA00023295"/>
    </source>
</evidence>
<comment type="similarity">
    <text evidence="7">Belongs to the type-2 OGG1 family.</text>
</comment>
<feature type="active site" evidence="7">
    <location>
        <position position="154"/>
    </location>
</feature>
<dbReference type="AlphaFoldDB" id="A0A8T4L3I9"/>
<keyword evidence="5 7" id="KW-0511">Multifunctional enzyme</keyword>